<dbReference type="OMA" id="MRYHLET"/>
<evidence type="ECO:0000313" key="2">
    <source>
        <dbReference type="Proteomes" id="UP000688137"/>
    </source>
</evidence>
<dbReference type="AlphaFoldDB" id="A0A8S1M7B7"/>
<dbReference type="Proteomes" id="UP000688137">
    <property type="component" value="Unassembled WGS sequence"/>
</dbReference>
<keyword evidence="2" id="KW-1185">Reference proteome</keyword>
<comment type="caution">
    <text evidence="1">The sequence shown here is derived from an EMBL/GenBank/DDBJ whole genome shotgun (WGS) entry which is preliminary data.</text>
</comment>
<evidence type="ECO:0000313" key="1">
    <source>
        <dbReference type="EMBL" id="CAD8075997.1"/>
    </source>
</evidence>
<protein>
    <submittedName>
        <fullName evidence="1">Uncharacterized protein</fullName>
    </submittedName>
</protein>
<sequence>MYMRYHLETYEPKSHQKHSDLKLNVHHSHTSSLPLLLPQQLSPMKEKSPQLSKMGEQILKQWGFFPDIALTTRKEIYTEHIKQEKKYQDKFDDLLYNLNTQRPKCQKNHDFNNDFNLKKSVHFNNVVTVKDMDGQVSQKEIKLFSRNKRRQRTKLENLTVFS</sequence>
<accession>A0A8S1M7B7</accession>
<organism evidence="1 2">
    <name type="scientific">Paramecium primaurelia</name>
    <dbReference type="NCBI Taxonomy" id="5886"/>
    <lineage>
        <taxon>Eukaryota</taxon>
        <taxon>Sar</taxon>
        <taxon>Alveolata</taxon>
        <taxon>Ciliophora</taxon>
        <taxon>Intramacronucleata</taxon>
        <taxon>Oligohymenophorea</taxon>
        <taxon>Peniculida</taxon>
        <taxon>Parameciidae</taxon>
        <taxon>Paramecium</taxon>
    </lineage>
</organism>
<gene>
    <name evidence="1" type="ORF">PPRIM_AZ9-3.1.T0550182</name>
</gene>
<dbReference type="EMBL" id="CAJJDM010000055">
    <property type="protein sequence ID" value="CAD8075997.1"/>
    <property type="molecule type" value="Genomic_DNA"/>
</dbReference>
<reference evidence="1" key="1">
    <citation type="submission" date="2021-01" db="EMBL/GenBank/DDBJ databases">
        <authorList>
            <consortium name="Genoscope - CEA"/>
            <person name="William W."/>
        </authorList>
    </citation>
    <scope>NUCLEOTIDE SEQUENCE</scope>
</reference>
<proteinExistence type="predicted"/>
<name>A0A8S1M7B7_PARPR</name>